<dbReference type="PANTHER" id="PTHR43050">
    <property type="entry name" value="SERINE / THREONINE RACEMASE FAMILY MEMBER"/>
    <property type="match status" value="1"/>
</dbReference>
<dbReference type="AlphaFoldDB" id="A0A381RX92"/>
<organism evidence="6">
    <name type="scientific">marine metagenome</name>
    <dbReference type="NCBI Taxonomy" id="408172"/>
    <lineage>
        <taxon>unclassified sequences</taxon>
        <taxon>metagenomes</taxon>
        <taxon>ecological metagenomes</taxon>
    </lineage>
</organism>
<evidence type="ECO:0000256" key="1">
    <source>
        <dbReference type="ARBA" id="ARBA00001933"/>
    </source>
</evidence>
<accession>A0A381RX92</accession>
<dbReference type="GO" id="GO:0030378">
    <property type="term" value="F:serine racemase activity"/>
    <property type="evidence" value="ECO:0007669"/>
    <property type="project" value="TreeGrafter"/>
</dbReference>
<dbReference type="CDD" id="cd01562">
    <property type="entry name" value="Thr-dehyd"/>
    <property type="match status" value="1"/>
</dbReference>
<dbReference type="Gene3D" id="3.40.50.1100">
    <property type="match status" value="2"/>
</dbReference>
<dbReference type="GO" id="GO:0030170">
    <property type="term" value="F:pyridoxal phosphate binding"/>
    <property type="evidence" value="ECO:0007669"/>
    <property type="project" value="TreeGrafter"/>
</dbReference>
<dbReference type="EMBL" id="UINC01002156">
    <property type="protein sequence ID" value="SUZ93553.1"/>
    <property type="molecule type" value="Genomic_DNA"/>
</dbReference>
<dbReference type="GO" id="GO:0003941">
    <property type="term" value="F:L-serine ammonia-lyase activity"/>
    <property type="evidence" value="ECO:0007669"/>
    <property type="project" value="TreeGrafter"/>
</dbReference>
<name>A0A381RX92_9ZZZZ</name>
<evidence type="ECO:0000256" key="4">
    <source>
        <dbReference type="ARBA" id="ARBA00023239"/>
    </source>
</evidence>
<dbReference type="PANTHER" id="PTHR43050:SF1">
    <property type="entry name" value="SERINE RACEMASE"/>
    <property type="match status" value="1"/>
</dbReference>
<comment type="cofactor">
    <cofactor evidence="1">
        <name>pyridoxal 5'-phosphate</name>
        <dbReference type="ChEBI" id="CHEBI:597326"/>
    </cofactor>
</comment>
<proteinExistence type="inferred from homology"/>
<dbReference type="GO" id="GO:0070179">
    <property type="term" value="P:D-serine biosynthetic process"/>
    <property type="evidence" value="ECO:0007669"/>
    <property type="project" value="TreeGrafter"/>
</dbReference>
<evidence type="ECO:0000256" key="2">
    <source>
        <dbReference type="ARBA" id="ARBA00010869"/>
    </source>
</evidence>
<gene>
    <name evidence="6" type="ORF">METZ01_LOCUS46407</name>
</gene>
<dbReference type="GO" id="GO:0005524">
    <property type="term" value="F:ATP binding"/>
    <property type="evidence" value="ECO:0007669"/>
    <property type="project" value="TreeGrafter"/>
</dbReference>
<evidence type="ECO:0000256" key="3">
    <source>
        <dbReference type="ARBA" id="ARBA00022898"/>
    </source>
</evidence>
<keyword evidence="4" id="KW-0456">Lyase</keyword>
<keyword evidence="3" id="KW-0663">Pyridoxal phosphate</keyword>
<dbReference type="SUPFAM" id="SSF53686">
    <property type="entry name" value="Tryptophan synthase beta subunit-like PLP-dependent enzymes"/>
    <property type="match status" value="1"/>
</dbReference>
<comment type="similarity">
    <text evidence="2">Belongs to the serine/threonine dehydratase family.</text>
</comment>
<reference evidence="6" key="1">
    <citation type="submission" date="2018-05" db="EMBL/GenBank/DDBJ databases">
        <authorList>
            <person name="Lanie J.A."/>
            <person name="Ng W.-L."/>
            <person name="Kazmierczak K.M."/>
            <person name="Andrzejewski T.M."/>
            <person name="Davidsen T.M."/>
            <person name="Wayne K.J."/>
            <person name="Tettelin H."/>
            <person name="Glass J.I."/>
            <person name="Rusch D."/>
            <person name="Podicherti R."/>
            <person name="Tsui H.-C.T."/>
            <person name="Winkler M.E."/>
        </authorList>
    </citation>
    <scope>NUCLEOTIDE SEQUENCE</scope>
</reference>
<evidence type="ECO:0000259" key="5">
    <source>
        <dbReference type="Pfam" id="PF00291"/>
    </source>
</evidence>
<protein>
    <recommendedName>
        <fullName evidence="5">Tryptophan synthase beta chain-like PALP domain-containing protein</fullName>
    </recommendedName>
</protein>
<dbReference type="InterPro" id="IPR001926">
    <property type="entry name" value="TrpB-like_PALP"/>
</dbReference>
<feature type="domain" description="Tryptophan synthase beta chain-like PALP" evidence="5">
    <location>
        <begin position="15"/>
        <end position="303"/>
    </location>
</feature>
<dbReference type="GO" id="GO:0018114">
    <property type="term" value="F:threonine racemase activity"/>
    <property type="evidence" value="ECO:0007669"/>
    <property type="project" value="TreeGrafter"/>
</dbReference>
<sequence>MNNIKKNIIQAHQRIEKHIHNTPILSSQNINKITGANIYFKCENFQKIGAFKMRGALNAVFSYSKEKVKKGFVTHSSGNHAQAVALSSKIAKTKAYVVMPKGASTIKVNAVREYGGNITFCDNNEQSRVEMCDKIIKKTEANFIHPYNNYNVIYGQATCAKEIYESKNFLDYIITPVGGGGLASGTILATQAFSPLTKVVLAEPLNASDAFESFKSKKLIPVNNPNTIADGLKTSLGDKTFKIIINGAHEVVTVTEKEIIDSMKLIWERLKIICEPSCSLPLAVVLKNRPKYQSKSVGLILTGGNVDLLNLPF</sequence>
<dbReference type="FunFam" id="3.40.50.1100:FF:000005">
    <property type="entry name" value="Threonine dehydratase catabolic"/>
    <property type="match status" value="1"/>
</dbReference>
<dbReference type="Pfam" id="PF00291">
    <property type="entry name" value="PALP"/>
    <property type="match status" value="1"/>
</dbReference>
<evidence type="ECO:0000313" key="6">
    <source>
        <dbReference type="EMBL" id="SUZ93553.1"/>
    </source>
</evidence>
<dbReference type="InterPro" id="IPR036052">
    <property type="entry name" value="TrpB-like_PALP_sf"/>
</dbReference>
<dbReference type="GO" id="GO:0000287">
    <property type="term" value="F:magnesium ion binding"/>
    <property type="evidence" value="ECO:0007669"/>
    <property type="project" value="TreeGrafter"/>
</dbReference>